<sequence>MWLWISTIAVPLGPELDAELARGRRLEADGGPGEGEPFLPPRDTKATDAGRGAAVVEATARE</sequence>
<proteinExistence type="predicted"/>
<dbReference type="EMBL" id="CP127294">
    <property type="protein sequence ID" value="WIX75561.1"/>
    <property type="molecule type" value="Genomic_DNA"/>
</dbReference>
<evidence type="ECO:0000256" key="1">
    <source>
        <dbReference type="SAM" id="MobiDB-lite"/>
    </source>
</evidence>
<name>A0A9Y2IAT1_9PSEU</name>
<dbReference type="KEGG" id="acab:QRX50_29110"/>
<feature type="region of interest" description="Disordered" evidence="1">
    <location>
        <begin position="25"/>
        <end position="50"/>
    </location>
</feature>
<evidence type="ECO:0000313" key="2">
    <source>
        <dbReference type="EMBL" id="WIX75561.1"/>
    </source>
</evidence>
<dbReference type="RefSeq" id="WP_285966331.1">
    <property type="nucleotide sequence ID" value="NZ_CP127294.1"/>
</dbReference>
<accession>A0A9Y2IAT1</accession>
<dbReference type="AlphaFoldDB" id="A0A9Y2IAT1"/>
<protein>
    <submittedName>
        <fullName evidence="2">Uncharacterized protein</fullName>
    </submittedName>
</protein>
<keyword evidence="3" id="KW-1185">Reference proteome</keyword>
<gene>
    <name evidence="2" type="ORF">QRX50_29110</name>
</gene>
<organism evidence="2 3">
    <name type="scientific">Amycolatopsis carbonis</name>
    <dbReference type="NCBI Taxonomy" id="715471"/>
    <lineage>
        <taxon>Bacteria</taxon>
        <taxon>Bacillati</taxon>
        <taxon>Actinomycetota</taxon>
        <taxon>Actinomycetes</taxon>
        <taxon>Pseudonocardiales</taxon>
        <taxon>Pseudonocardiaceae</taxon>
        <taxon>Amycolatopsis</taxon>
    </lineage>
</organism>
<dbReference type="Proteomes" id="UP001236014">
    <property type="component" value="Chromosome"/>
</dbReference>
<evidence type="ECO:0000313" key="3">
    <source>
        <dbReference type="Proteomes" id="UP001236014"/>
    </source>
</evidence>
<reference evidence="2 3" key="1">
    <citation type="submission" date="2023-06" db="EMBL/GenBank/DDBJ databases">
        <authorList>
            <person name="Oyuntsetseg B."/>
            <person name="Kim S.B."/>
        </authorList>
    </citation>
    <scope>NUCLEOTIDE SEQUENCE [LARGE SCALE GENOMIC DNA]</scope>
    <source>
        <strain evidence="2 3">2-15</strain>
    </source>
</reference>